<feature type="chain" id="PRO_5043728297" evidence="1">
    <location>
        <begin position="23"/>
        <end position="172"/>
    </location>
</feature>
<feature type="domain" description="Fimbrial-type adhesion" evidence="2">
    <location>
        <begin position="28"/>
        <end position="171"/>
    </location>
</feature>
<organism evidence="3">
    <name type="scientific">Pantoea sp. BJ2</name>
    <dbReference type="NCBI Taxonomy" id="3141322"/>
    <lineage>
        <taxon>Bacteria</taxon>
        <taxon>Pseudomonadati</taxon>
        <taxon>Pseudomonadota</taxon>
        <taxon>Gammaproteobacteria</taxon>
        <taxon>Enterobacterales</taxon>
        <taxon>Erwiniaceae</taxon>
        <taxon>Pantoea</taxon>
    </lineage>
</organism>
<proteinExistence type="predicted"/>
<dbReference type="Pfam" id="PF00419">
    <property type="entry name" value="Fimbrial"/>
    <property type="match status" value="1"/>
</dbReference>
<evidence type="ECO:0000259" key="2">
    <source>
        <dbReference type="Pfam" id="PF00419"/>
    </source>
</evidence>
<dbReference type="EMBL" id="CP158294">
    <property type="protein sequence ID" value="XBV47447.1"/>
    <property type="molecule type" value="Genomic_DNA"/>
</dbReference>
<dbReference type="InterPro" id="IPR050263">
    <property type="entry name" value="Bact_Fimbrial_Adh_Pro"/>
</dbReference>
<dbReference type="InterPro" id="IPR036937">
    <property type="entry name" value="Adhesion_dom_fimbrial_sf"/>
</dbReference>
<dbReference type="SUPFAM" id="SSF49401">
    <property type="entry name" value="Bacterial adhesins"/>
    <property type="match status" value="1"/>
</dbReference>
<name>A0AAU7U496_9GAMM</name>
<dbReference type="GO" id="GO:0043709">
    <property type="term" value="P:cell adhesion involved in single-species biofilm formation"/>
    <property type="evidence" value="ECO:0007669"/>
    <property type="project" value="TreeGrafter"/>
</dbReference>
<protein>
    <submittedName>
        <fullName evidence="3">Fimbrial protein</fullName>
    </submittedName>
</protein>
<dbReference type="InterPro" id="IPR000259">
    <property type="entry name" value="Adhesion_dom_fimbrial"/>
</dbReference>
<dbReference type="InterPro" id="IPR008966">
    <property type="entry name" value="Adhesion_dom_sf"/>
</dbReference>
<sequence>MMKKSILAAAIILSSVGNSAFAVQDATITFTGKVTATTCDVSSGGDQEVNFGLIAADSFKGVGTPGAEVPFSIKLSGCESISQATATFDGQADSTDKTLIANTATDGAEGVAFAIYEADKTTKIDLNTESKPVAVDQGGNIEMKFWAKPVATAETINNGDLKGQAVVNILYK</sequence>
<dbReference type="PANTHER" id="PTHR33420:SF32">
    <property type="entry name" value="FIMBRIAL-LIKE PROTEIN"/>
    <property type="match status" value="1"/>
</dbReference>
<gene>
    <name evidence="3" type="ORF">AAF463_24220</name>
</gene>
<geneLocation type="plasmid" evidence="3">
    <name>plasmindB</name>
</geneLocation>
<accession>A0AAU7U496</accession>
<evidence type="ECO:0000256" key="1">
    <source>
        <dbReference type="SAM" id="SignalP"/>
    </source>
</evidence>
<reference evidence="3" key="1">
    <citation type="submission" date="2024-06" db="EMBL/GenBank/DDBJ databases">
        <title>Multiomics insights into the TNT degradation mechanism by Pantoea sp. BJ2 isolated from an ammunition destruction site.</title>
        <authorList>
            <person name="Luo J."/>
        </authorList>
    </citation>
    <scope>NUCLEOTIDE SEQUENCE</scope>
    <source>
        <strain evidence="3">BJ2</strain>
        <plasmid evidence="3">plasmindB</plasmid>
    </source>
</reference>
<dbReference type="PANTHER" id="PTHR33420">
    <property type="entry name" value="FIMBRIAL SUBUNIT ELFA-RELATED"/>
    <property type="match status" value="1"/>
</dbReference>
<dbReference type="AlphaFoldDB" id="A0AAU7U496"/>
<keyword evidence="1" id="KW-0732">Signal</keyword>
<keyword evidence="3" id="KW-0614">Plasmid</keyword>
<dbReference type="RefSeq" id="WP_350262471.1">
    <property type="nucleotide sequence ID" value="NZ_CP158294.1"/>
</dbReference>
<feature type="signal peptide" evidence="1">
    <location>
        <begin position="1"/>
        <end position="22"/>
    </location>
</feature>
<evidence type="ECO:0000313" key="3">
    <source>
        <dbReference type="EMBL" id="XBV47447.1"/>
    </source>
</evidence>
<dbReference type="GO" id="GO:0009289">
    <property type="term" value="C:pilus"/>
    <property type="evidence" value="ECO:0007669"/>
    <property type="project" value="InterPro"/>
</dbReference>
<dbReference type="Gene3D" id="2.60.40.1090">
    <property type="entry name" value="Fimbrial-type adhesion domain"/>
    <property type="match status" value="1"/>
</dbReference>